<evidence type="ECO:0000313" key="3">
    <source>
        <dbReference type="Proteomes" id="UP000322144"/>
    </source>
</evidence>
<feature type="compositionally biased region" description="Acidic residues" evidence="1">
    <location>
        <begin position="158"/>
        <end position="172"/>
    </location>
</feature>
<feature type="region of interest" description="Disordered" evidence="1">
    <location>
        <begin position="87"/>
        <end position="223"/>
    </location>
</feature>
<reference evidence="2 3" key="1">
    <citation type="submission" date="2019-06" db="EMBL/GenBank/DDBJ databases">
        <title>A distant relative of Phikzvirus genus phages from a therapeutic phage collection.</title>
        <authorList>
            <person name="Hejnowicz M.S."/>
            <person name="Dabrowski K."/>
            <person name="Gawor J."/>
            <person name="Weber-Dabrowska B."/>
            <person name="Gromadka R."/>
            <person name="Lobocka M.B."/>
        </authorList>
    </citation>
    <scope>NUCLEOTIDE SEQUENCE [LARGE SCALE GENOMIC DNA]</scope>
</reference>
<keyword evidence="3" id="KW-1185">Reference proteome</keyword>
<sequence length="881" mass="97878">MTIHNLNKHLGGGKATSSNEAIADGVAREVPVDTSVKALTTTKDLPENPEEGAVYHVNGVDWVFVKGEWVTRQGIYGHEDFGDAHEPLWDGTGEKPNIETQRAESEVVRENSDEPAITPEGTNESTEQVVSETEQVEEVVEENATPEPIVNPASPSETMEEATSETEAESESVVEPTVHEQVEAHEAAANPIEEIEESETQEEEKPSTENVDGEPLAHPVEEDKPVEVMEPSDVGMCEETMLAHDRIGQVANSIDQLHTAQTALEAYHDVVKTGRVSKQSAAVLHKGLVHIDRTFNLKVKATGLEAFDTTPRSAMESVDIDDETITGRMKQIGGAVYKKIQELLAKLIEYIKNFDLKRKQSEAKVDKLLSQISDVPRNAIPENEKIKVSKAKFFYAGGKFVGTDTSAEVAVIDLAVSAAMAMQSNVVFLGQQLAKMEATSDGVNEFRNVIETRLSQNRDHVEKDLPGGGKIIREGHALILERGEDEHAGEELDALSRTDIEKALKSLQKFYQNAGKSDRISRIVDSARTKSQEAIKAARTGGDERYVQELQQLYVTAVADMIKEMNLQMVTALVTYTSSGKAMYLEACLENLKVQGAGMESHDPFVFSNEGLFTEIGHFFNAMIHGRKEDLKPEQYNAVKSKISKTFGDPNWLKNRRFIEGDIKFKGDPSLGDNFKQVIAKAVGQLNQAARGNAAVFTRAANSVKPYTDFLIKMEYRNHPEKTQKMYDGMPSFDKNKFKPVKYNSGMAHSYVDVTLPAMTPEQVASAADEIIKAIDYITGYWKTSMGKEWWDTFNVENEYGLFGRFIPAHMEGSGKYTDVIRNIATYTKGEDQKWCVKLASKIAEFADDGEATFFKEGGGQWEFYFTYIRGLINWMDASTR</sequence>
<dbReference type="Pfam" id="PF12699">
    <property type="entry name" value="phiKZ_IP"/>
    <property type="match status" value="1"/>
</dbReference>
<feature type="compositionally biased region" description="Acidic residues" evidence="1">
    <location>
        <begin position="193"/>
        <end position="202"/>
    </location>
</feature>
<proteinExistence type="predicted"/>
<organism evidence="2 3">
    <name type="scientific">Pseudomonas phage vB_PaeM_PS119XW</name>
    <dbReference type="NCBI Taxonomy" id="2601632"/>
    <lineage>
        <taxon>Viruses</taxon>
        <taxon>Duplodnaviria</taxon>
        <taxon>Heunggongvirae</taxon>
        <taxon>Uroviricota</taxon>
        <taxon>Caudoviricetes</taxon>
        <taxon>Chimalliviridae</taxon>
        <taxon>Pawinskivirus</taxon>
        <taxon>Pawinskivirus PS119XW</taxon>
    </lineage>
</organism>
<feature type="compositionally biased region" description="Basic and acidic residues" evidence="1">
    <location>
        <begin position="87"/>
        <end position="112"/>
    </location>
</feature>
<dbReference type="Proteomes" id="UP000322144">
    <property type="component" value="Segment"/>
</dbReference>
<dbReference type="KEGG" id="vg:77936849"/>
<protein>
    <submittedName>
        <fullName evidence="2">Uncharacterized protein</fullName>
    </submittedName>
</protein>
<dbReference type="InterPro" id="IPR024413">
    <property type="entry name" value="Phage_phiKZ_Orf92_int-head"/>
</dbReference>
<feature type="compositionally biased region" description="Low complexity" evidence="1">
    <location>
        <begin position="124"/>
        <end position="133"/>
    </location>
</feature>
<name>A0A5C1K6R6_9CAUD</name>
<evidence type="ECO:0000313" key="2">
    <source>
        <dbReference type="EMBL" id="QEM41828.1"/>
    </source>
</evidence>
<feature type="compositionally biased region" description="Basic and acidic residues" evidence="1">
    <location>
        <begin position="177"/>
        <end position="186"/>
    </location>
</feature>
<dbReference type="EMBL" id="MN103543">
    <property type="protein sequence ID" value="QEM41828.1"/>
    <property type="molecule type" value="Genomic_DNA"/>
</dbReference>
<dbReference type="GeneID" id="77936849"/>
<accession>A0A5C1K6R6</accession>
<dbReference type="RefSeq" id="YP_010660839.1">
    <property type="nucleotide sequence ID" value="NC_070882.1"/>
</dbReference>
<evidence type="ECO:0000256" key="1">
    <source>
        <dbReference type="SAM" id="MobiDB-lite"/>
    </source>
</evidence>